<evidence type="ECO:0000313" key="1">
    <source>
        <dbReference type="EMBL" id="MBF7115721.1"/>
    </source>
</evidence>
<name>A0AB73HHL3_PEDPE</name>
<protein>
    <recommendedName>
        <fullName evidence="3">Integrase</fullName>
    </recommendedName>
</protein>
<dbReference type="Proteomes" id="UP001194632">
    <property type="component" value="Unassembled WGS sequence"/>
</dbReference>
<dbReference type="SUPFAM" id="SSF56349">
    <property type="entry name" value="DNA breaking-rejoining enzymes"/>
    <property type="match status" value="1"/>
</dbReference>
<sequence>MRKIGAYRIYTQSNYNISLVMHLLNHSSEAMTLTYLGLDQASRETMLDQIDLG</sequence>
<organism evidence="1 2">
    <name type="scientific">Pediococcus pentosaceus</name>
    <dbReference type="NCBI Taxonomy" id="1255"/>
    <lineage>
        <taxon>Bacteria</taxon>
        <taxon>Bacillati</taxon>
        <taxon>Bacillota</taxon>
        <taxon>Bacilli</taxon>
        <taxon>Lactobacillales</taxon>
        <taxon>Lactobacillaceae</taxon>
        <taxon>Pediococcus</taxon>
    </lineage>
</organism>
<evidence type="ECO:0008006" key="3">
    <source>
        <dbReference type="Google" id="ProtNLM"/>
    </source>
</evidence>
<reference evidence="1" key="1">
    <citation type="submission" date="2020-11" db="EMBL/GenBank/DDBJ databases">
        <title>Antibiotic susceptibility profiles of Pediococcus pentosaceus from various origins and their implications for the safety assessment of strains with food-technology applications.</title>
        <authorList>
            <person name="Shani N."/>
            <person name="Oberhaensli S."/>
            <person name="Arias E."/>
        </authorList>
    </citation>
    <scope>NUCLEOTIDE SEQUENCE</scope>
    <source>
        <strain evidence="1">FAM 24207</strain>
    </source>
</reference>
<accession>A0AB73HHL3</accession>
<dbReference type="AlphaFoldDB" id="A0AB73HHL3"/>
<evidence type="ECO:0000313" key="2">
    <source>
        <dbReference type="Proteomes" id="UP001194632"/>
    </source>
</evidence>
<dbReference type="GO" id="GO:0003677">
    <property type="term" value="F:DNA binding"/>
    <property type="evidence" value="ECO:0007669"/>
    <property type="project" value="InterPro"/>
</dbReference>
<dbReference type="EMBL" id="JADOFP010000010">
    <property type="protein sequence ID" value="MBF7115721.1"/>
    <property type="molecule type" value="Genomic_DNA"/>
</dbReference>
<dbReference type="InterPro" id="IPR011010">
    <property type="entry name" value="DNA_brk_join_enz"/>
</dbReference>
<gene>
    <name evidence="1" type="ORF">ITQ90_09690</name>
</gene>
<comment type="caution">
    <text evidence="1">The sequence shown here is derived from an EMBL/GenBank/DDBJ whole genome shotgun (WGS) entry which is preliminary data.</text>
</comment>
<proteinExistence type="predicted"/>